<dbReference type="AlphaFoldDB" id="A0A7Z0KAF3"/>
<accession>A0A7Z0KAF3</accession>
<gene>
    <name evidence="3" type="ORF">HNR09_002209</name>
</gene>
<dbReference type="GO" id="GO:0015677">
    <property type="term" value="P:copper ion import"/>
    <property type="evidence" value="ECO:0007669"/>
    <property type="project" value="TreeGrafter"/>
</dbReference>
<dbReference type="InterPro" id="IPR028939">
    <property type="entry name" value="P5C_Rdtase_cat_N"/>
</dbReference>
<dbReference type="SUPFAM" id="SSF51735">
    <property type="entry name" value="NAD(P)-binding Rossmann-fold domains"/>
    <property type="match status" value="1"/>
</dbReference>
<dbReference type="InterPro" id="IPR051267">
    <property type="entry name" value="STEAP_metalloreductase"/>
</dbReference>
<dbReference type="GO" id="GO:0005886">
    <property type="term" value="C:plasma membrane"/>
    <property type="evidence" value="ECO:0007669"/>
    <property type="project" value="TreeGrafter"/>
</dbReference>
<feature type="domain" description="Pyrroline-5-carboxylate reductase catalytic N-terminal" evidence="2">
    <location>
        <begin position="11"/>
        <end position="103"/>
    </location>
</feature>
<dbReference type="EMBL" id="JACCFY010000001">
    <property type="protein sequence ID" value="NYJ78798.1"/>
    <property type="molecule type" value="Genomic_DNA"/>
</dbReference>
<keyword evidence="1" id="KW-0560">Oxidoreductase</keyword>
<evidence type="ECO:0000259" key="2">
    <source>
        <dbReference type="Pfam" id="PF03807"/>
    </source>
</evidence>
<organism evidence="3 4">
    <name type="scientific">Nesterenkonia xinjiangensis</name>
    <dbReference type="NCBI Taxonomy" id="225327"/>
    <lineage>
        <taxon>Bacteria</taxon>
        <taxon>Bacillati</taxon>
        <taxon>Actinomycetota</taxon>
        <taxon>Actinomycetes</taxon>
        <taxon>Micrococcales</taxon>
        <taxon>Micrococcaceae</taxon>
        <taxon>Nesterenkonia</taxon>
    </lineage>
</organism>
<dbReference type="Proteomes" id="UP000535437">
    <property type="component" value="Unassembled WGS sequence"/>
</dbReference>
<dbReference type="PANTHER" id="PTHR14239">
    <property type="entry name" value="DUDULIN-RELATED"/>
    <property type="match status" value="1"/>
</dbReference>
<dbReference type="RefSeq" id="WP_179542094.1">
    <property type="nucleotide sequence ID" value="NZ_BAAALL010000001.1"/>
</dbReference>
<evidence type="ECO:0000256" key="1">
    <source>
        <dbReference type="ARBA" id="ARBA00023002"/>
    </source>
</evidence>
<evidence type="ECO:0000313" key="3">
    <source>
        <dbReference type="EMBL" id="NYJ78798.1"/>
    </source>
</evidence>
<evidence type="ECO:0000313" key="4">
    <source>
        <dbReference type="Proteomes" id="UP000535437"/>
    </source>
</evidence>
<reference evidence="3 4" key="1">
    <citation type="submission" date="2020-07" db="EMBL/GenBank/DDBJ databases">
        <title>Sequencing the genomes of 1000 actinobacteria strains.</title>
        <authorList>
            <person name="Klenk H.-P."/>
        </authorList>
    </citation>
    <scope>NUCLEOTIDE SEQUENCE [LARGE SCALE GENOMIC DNA]</scope>
    <source>
        <strain evidence="3 4">DSM 15475</strain>
    </source>
</reference>
<comment type="caution">
    <text evidence="3">The sequence shown here is derived from an EMBL/GenBank/DDBJ whole genome shotgun (WGS) entry which is preliminary data.</text>
</comment>
<dbReference type="InterPro" id="IPR036291">
    <property type="entry name" value="NAD(P)-bd_dom_sf"/>
</dbReference>
<name>A0A7Z0KAF3_9MICC</name>
<dbReference type="Pfam" id="PF03807">
    <property type="entry name" value="F420_oxidored"/>
    <property type="match status" value="1"/>
</dbReference>
<dbReference type="Gene3D" id="3.40.50.720">
    <property type="entry name" value="NAD(P)-binding Rossmann-like Domain"/>
    <property type="match status" value="1"/>
</dbReference>
<protein>
    <recommendedName>
        <fullName evidence="2">Pyrroline-5-carboxylate reductase catalytic N-terminal domain-containing protein</fullName>
    </recommendedName>
</protein>
<dbReference type="GO" id="GO:0008823">
    <property type="term" value="F:cupric reductase (NADH) activity"/>
    <property type="evidence" value="ECO:0007669"/>
    <property type="project" value="TreeGrafter"/>
</dbReference>
<proteinExistence type="predicted"/>
<sequence length="222" mass="23637">MSEHTLLPPVIGVLGAGRAGTAFARTLVKAGFEVDICSTRPPRALRHHLKIYAPGAVAVIAEDVAARTREHENGLVILAVPQEDLDDVEPEWVAGCVLVDATNAWQDEVLPGWLQAAADEQLPTSLAVAGHFSGSRVVKALNHVSHGEFDDAADRDLPLDQRRALGAAGDDGAARGLVMMLIEAMGFDPVSLGPLAAGRILEPDGPLFNRPVRRDDLLPFAR</sequence>
<dbReference type="PANTHER" id="PTHR14239:SF0">
    <property type="entry name" value="F420-DEPENDENT NADP REDUCTASE"/>
    <property type="match status" value="1"/>
</dbReference>
<dbReference type="GO" id="GO:0052851">
    <property type="term" value="F:ferric-chelate reductase (NADPH) activity"/>
    <property type="evidence" value="ECO:0007669"/>
    <property type="project" value="TreeGrafter"/>
</dbReference>
<keyword evidence="4" id="KW-1185">Reference proteome</keyword>